<keyword evidence="15 19" id="KW-0505">Motor protein</keyword>
<dbReference type="Gene3D" id="1.20.120.720">
    <property type="entry name" value="Myosin VI head, motor domain, U50 subdomain"/>
    <property type="match status" value="1"/>
</dbReference>
<feature type="domain" description="TH1" evidence="21">
    <location>
        <begin position="812"/>
        <end position="1017"/>
    </location>
</feature>
<evidence type="ECO:0000256" key="9">
    <source>
        <dbReference type="ARBA" id="ARBA00022741"/>
    </source>
</evidence>
<dbReference type="SMART" id="SM00242">
    <property type="entry name" value="MYSc"/>
    <property type="match status" value="1"/>
</dbReference>
<dbReference type="AlphaFoldDB" id="A0A8C4UCA1"/>
<dbReference type="GO" id="GO:0030048">
    <property type="term" value="P:actin filament-based movement"/>
    <property type="evidence" value="ECO:0007669"/>
    <property type="project" value="TreeGrafter"/>
</dbReference>
<dbReference type="GO" id="GO:0005938">
    <property type="term" value="C:cell cortex"/>
    <property type="evidence" value="ECO:0007669"/>
    <property type="project" value="UniProtKB-SubCell"/>
</dbReference>
<keyword evidence="11 19" id="KW-0067">ATP-binding</keyword>
<dbReference type="InterPro" id="IPR001609">
    <property type="entry name" value="Myosin_head_motor_dom-like"/>
</dbReference>
<keyword evidence="8" id="KW-0677">Repeat</keyword>
<keyword evidence="13" id="KW-0653">Protein transport</keyword>
<dbReference type="GO" id="GO:0043204">
    <property type="term" value="C:perikaryon"/>
    <property type="evidence" value="ECO:0007669"/>
    <property type="project" value="UniProtKB-SubCell"/>
</dbReference>
<dbReference type="PROSITE" id="PS51757">
    <property type="entry name" value="TH1"/>
    <property type="match status" value="1"/>
</dbReference>
<dbReference type="SUPFAM" id="SSF52540">
    <property type="entry name" value="P-loop containing nucleoside triphosphate hydrolases"/>
    <property type="match status" value="1"/>
</dbReference>
<dbReference type="GO" id="GO:0000146">
    <property type="term" value="F:microfilament motor activity"/>
    <property type="evidence" value="ECO:0007669"/>
    <property type="project" value="TreeGrafter"/>
</dbReference>
<keyword evidence="10" id="KW-0967">Endosome</keyword>
<dbReference type="GO" id="GO:0005902">
    <property type="term" value="C:microvillus"/>
    <property type="evidence" value="ECO:0007669"/>
    <property type="project" value="TreeGrafter"/>
</dbReference>
<dbReference type="PROSITE" id="PS50096">
    <property type="entry name" value="IQ"/>
    <property type="match status" value="1"/>
</dbReference>
<evidence type="ECO:0000259" key="20">
    <source>
        <dbReference type="PROSITE" id="PS51456"/>
    </source>
</evidence>
<dbReference type="GO" id="GO:0051015">
    <property type="term" value="F:actin filament binding"/>
    <property type="evidence" value="ECO:0007669"/>
    <property type="project" value="TreeGrafter"/>
</dbReference>
<dbReference type="PANTHER" id="PTHR13140:SF417">
    <property type="entry name" value="UNCONVENTIONAL MYOSIN-ID"/>
    <property type="match status" value="1"/>
</dbReference>
<dbReference type="GO" id="GO:0005886">
    <property type="term" value="C:plasma membrane"/>
    <property type="evidence" value="ECO:0007669"/>
    <property type="project" value="TreeGrafter"/>
</dbReference>
<evidence type="ECO:0000256" key="7">
    <source>
        <dbReference type="ARBA" id="ARBA00022490"/>
    </source>
</evidence>
<dbReference type="FunFam" id="1.20.5.4820:FF:000003">
    <property type="entry name" value="Unconventional myosin ID"/>
    <property type="match status" value="1"/>
</dbReference>
<dbReference type="InterPro" id="IPR036072">
    <property type="entry name" value="MYSc_Myo1"/>
</dbReference>
<dbReference type="CDD" id="cd01378">
    <property type="entry name" value="MYSc_Myo1"/>
    <property type="match status" value="1"/>
</dbReference>
<feature type="binding site" evidence="19">
    <location>
        <begin position="102"/>
        <end position="109"/>
    </location>
    <ligand>
        <name>ATP</name>
        <dbReference type="ChEBI" id="CHEBI:30616"/>
    </ligand>
</feature>
<comment type="similarity">
    <text evidence="5 19">Belongs to the TRAFAC class myosin-kinesin ATPase superfamily. Myosin family.</text>
</comment>
<evidence type="ECO:0000256" key="10">
    <source>
        <dbReference type="ARBA" id="ARBA00022753"/>
    </source>
</evidence>
<keyword evidence="12" id="KW-0112">Calmodulin-binding</keyword>
<proteinExistence type="inferred from homology"/>
<dbReference type="Gene3D" id="3.40.850.10">
    <property type="entry name" value="Kinesin motor domain"/>
    <property type="match status" value="1"/>
</dbReference>
<dbReference type="GO" id="GO:0005524">
    <property type="term" value="F:ATP binding"/>
    <property type="evidence" value="ECO:0007669"/>
    <property type="project" value="UniProtKB-UniRule"/>
</dbReference>
<dbReference type="InterPro" id="IPR010926">
    <property type="entry name" value="Myosin_TH1"/>
</dbReference>
<dbReference type="Pfam" id="PF00063">
    <property type="entry name" value="Myosin_head"/>
    <property type="match status" value="1"/>
</dbReference>
<dbReference type="SMART" id="SM00015">
    <property type="entry name" value="IQ"/>
    <property type="match status" value="1"/>
</dbReference>
<dbReference type="Proteomes" id="UP000694562">
    <property type="component" value="Unplaced"/>
</dbReference>
<evidence type="ECO:0000256" key="15">
    <source>
        <dbReference type="ARBA" id="ARBA00023175"/>
    </source>
</evidence>
<dbReference type="Pfam" id="PF06017">
    <property type="entry name" value="Myosin_TH1"/>
    <property type="match status" value="1"/>
</dbReference>
<dbReference type="PANTHER" id="PTHR13140">
    <property type="entry name" value="MYOSIN"/>
    <property type="match status" value="1"/>
</dbReference>
<dbReference type="InterPro" id="IPR000048">
    <property type="entry name" value="IQ_motif_EF-hand-BS"/>
</dbReference>
<dbReference type="FunFam" id="1.20.58.530:FF:000004">
    <property type="entry name" value="Unconventional myosin ID"/>
    <property type="match status" value="1"/>
</dbReference>
<keyword evidence="14 19" id="KW-0518">Myosin</keyword>
<dbReference type="FunFam" id="1.20.120.720:FF:000009">
    <property type="entry name" value="Unconventional myosin-Id"/>
    <property type="match status" value="1"/>
</dbReference>
<evidence type="ECO:0000256" key="8">
    <source>
        <dbReference type="ARBA" id="ARBA00022737"/>
    </source>
</evidence>
<dbReference type="FunFam" id="1.10.10.820:FF:000007">
    <property type="entry name" value="unconventional myosin-Id"/>
    <property type="match status" value="1"/>
</dbReference>
<reference evidence="22" key="1">
    <citation type="submission" date="2025-08" db="UniProtKB">
        <authorList>
            <consortium name="Ensembl"/>
        </authorList>
    </citation>
    <scope>IDENTIFICATION</scope>
</reference>
<evidence type="ECO:0000256" key="13">
    <source>
        <dbReference type="ARBA" id="ARBA00022927"/>
    </source>
</evidence>
<dbReference type="Gene3D" id="1.20.5.4820">
    <property type="match status" value="1"/>
</dbReference>
<evidence type="ECO:0000256" key="18">
    <source>
        <dbReference type="ARBA" id="ARBA00039641"/>
    </source>
</evidence>
<organism evidence="22 23">
    <name type="scientific">Falco tinnunculus</name>
    <name type="common">Common kestrel</name>
    <dbReference type="NCBI Taxonomy" id="100819"/>
    <lineage>
        <taxon>Eukaryota</taxon>
        <taxon>Metazoa</taxon>
        <taxon>Chordata</taxon>
        <taxon>Craniata</taxon>
        <taxon>Vertebrata</taxon>
        <taxon>Euteleostomi</taxon>
        <taxon>Archelosauria</taxon>
        <taxon>Archosauria</taxon>
        <taxon>Dinosauria</taxon>
        <taxon>Saurischia</taxon>
        <taxon>Theropoda</taxon>
        <taxon>Coelurosauria</taxon>
        <taxon>Aves</taxon>
        <taxon>Neognathae</taxon>
        <taxon>Neoaves</taxon>
        <taxon>Telluraves</taxon>
        <taxon>Australaves</taxon>
        <taxon>Falconiformes</taxon>
        <taxon>Falconidae</taxon>
        <taxon>Falco</taxon>
    </lineage>
</organism>
<protein>
    <recommendedName>
        <fullName evidence="18">Unconventional myosin-Id</fullName>
    </recommendedName>
</protein>
<evidence type="ECO:0000256" key="6">
    <source>
        <dbReference type="ARBA" id="ARBA00022448"/>
    </source>
</evidence>
<sequence>MAEQESLEFGKADFVLMDAVTMPEFMANLRLRFEKGRIYTFIGEVVVSMNPYKNLNIYGRDMIEQYKGRELYERPPHLFAIADAAYKAMKRRSKDTCIVISGESGAGKTEASKYIMQYIAAITNPSQRAEVERVKNILLKSNCVLEAFGNAKTNRNDNSSRFGKYMDINFDFKGDPIGGHINNYLLEKSRVIVQQPGERNFHSFYQLLQGGSDQMLHSLHLQKDASAYNYICPGAQIKCSISDGAEFKVVADAMKVIGFKQEEIQTVYKIVAAILHLGNLKFSVDGDTPVIENGKVVSIIADLLSTKSDMVEKALLFRTVATGRDVIDKQHTEQEATYGRDAFAKAIYERLFCWIVTHINDVIEVKNYDTTIHGKNTVIGVLDIYGFEIFDNNSFEQFCINYCNEKLQQLFIQLVLKQEQEEYQREGIPWKHIDYFNNQVIVDLVEQQHKGIIAILDDACMNVGKVTDEMFLEVLNNKLGKHAHFSSRKLCATDKTLEFDRDFRIKHYAGDVIYSVTGFIDKNKDTLFQDFKRLMYNSSNPVLKMMWPEGKLSITEVTKRPLTAATLFKNSMIALVDNLASKEPYYVRCIKPNDKKSPQLFDEERCRHQVEYLGLLENVRVRRAGFAYRQTYEKFLHRYKMISEFTWPNHDLPSDKDAVKRLIECHGFQHDVAYGKTKIFIRTPRTLFTLEELHAKMLVRIVLFLQKVWRGTLARLRYKRTKAALTILKYYRRYKVKAYIREVARRFHNVRLMKDYGKHVRWPTPPKVLRRFEEALQTIYHRWRAGELIRSVPPEVLPQLRAKVAAMEVLKGHRADIGLQRAWEGNYIALKPDNPQTTGSFIPVANELKRKDKYMNVLFSCHVRKVNRFNKVEDRAIFITDRHLYKMDPMKQYKVMKTIPLYNLIGLSVSNGKDQLVVFHTKDSKDLIVCLFSKEPSNDSRIGELVGVLASHFKSCLQMNHVGASRPVRAGRAPCSYAGGEAATQTQDLSSLWWWSCFGASGILCQTWQHLGSSVCRTWTSVREHCGPLCSEESENGR</sequence>
<dbReference type="GO" id="GO:0015031">
    <property type="term" value="P:protein transport"/>
    <property type="evidence" value="ECO:0007669"/>
    <property type="project" value="UniProtKB-KW"/>
</dbReference>
<keyword evidence="23" id="KW-1185">Reference proteome</keyword>
<dbReference type="GO" id="GO:0005516">
    <property type="term" value="F:calmodulin binding"/>
    <property type="evidence" value="ECO:0007669"/>
    <property type="project" value="UniProtKB-KW"/>
</dbReference>
<dbReference type="InterPro" id="IPR027417">
    <property type="entry name" value="P-loop_NTPase"/>
</dbReference>
<evidence type="ECO:0000256" key="3">
    <source>
        <dbReference type="ARBA" id="ARBA00004484"/>
    </source>
</evidence>
<evidence type="ECO:0000256" key="1">
    <source>
        <dbReference type="ARBA" id="ARBA00004279"/>
    </source>
</evidence>
<evidence type="ECO:0000256" key="14">
    <source>
        <dbReference type="ARBA" id="ARBA00023123"/>
    </source>
</evidence>
<dbReference type="GO" id="GO:0016459">
    <property type="term" value="C:myosin complex"/>
    <property type="evidence" value="ECO:0007669"/>
    <property type="project" value="UniProtKB-KW"/>
</dbReference>
<keyword evidence="9 19" id="KW-0547">Nucleotide-binding</keyword>
<evidence type="ECO:0000256" key="12">
    <source>
        <dbReference type="ARBA" id="ARBA00022860"/>
    </source>
</evidence>
<dbReference type="PROSITE" id="PS51456">
    <property type="entry name" value="MYOSIN_MOTOR"/>
    <property type="match status" value="1"/>
</dbReference>
<dbReference type="OMA" id="SSCIEIF"/>
<evidence type="ECO:0000256" key="5">
    <source>
        <dbReference type="ARBA" id="ARBA00008314"/>
    </source>
</evidence>
<keyword evidence="7" id="KW-0963">Cytoplasm</keyword>
<evidence type="ECO:0000256" key="16">
    <source>
        <dbReference type="ARBA" id="ARBA00023203"/>
    </source>
</evidence>
<dbReference type="OrthoDB" id="6108017at2759"/>
<evidence type="ECO:0000256" key="2">
    <source>
        <dbReference type="ARBA" id="ARBA00004412"/>
    </source>
</evidence>
<keyword evidence="17" id="KW-0966">Cell projection</keyword>
<keyword evidence="6" id="KW-0813">Transport</keyword>
<evidence type="ECO:0000313" key="23">
    <source>
        <dbReference type="Proteomes" id="UP000694562"/>
    </source>
</evidence>
<evidence type="ECO:0000256" key="17">
    <source>
        <dbReference type="ARBA" id="ARBA00023273"/>
    </source>
</evidence>
<feature type="domain" description="Myosin motor" evidence="20">
    <location>
        <begin position="9"/>
        <end position="695"/>
    </location>
</feature>
<evidence type="ECO:0000256" key="19">
    <source>
        <dbReference type="PROSITE-ProRule" id="PRU00782"/>
    </source>
</evidence>
<comment type="subcellular location">
    <subcellularLocation>
        <location evidence="1">Cell projection</location>
        <location evidence="1">Dendrite</location>
    </subcellularLocation>
    <subcellularLocation>
        <location evidence="4">Cytoplasm</location>
        <location evidence="4">Cell cortex</location>
    </subcellularLocation>
    <subcellularLocation>
        <location evidence="2">Early endosome</location>
    </subcellularLocation>
    <subcellularLocation>
        <location evidence="3">Perikaryon</location>
    </subcellularLocation>
</comment>
<reference evidence="22" key="2">
    <citation type="submission" date="2025-09" db="UniProtKB">
        <authorList>
            <consortium name="Ensembl"/>
        </authorList>
    </citation>
    <scope>IDENTIFICATION</scope>
</reference>
<evidence type="ECO:0000256" key="11">
    <source>
        <dbReference type="ARBA" id="ARBA00022840"/>
    </source>
</evidence>
<name>A0A8C4UCA1_FALTI</name>
<accession>A0A8C4UCA1</accession>
<dbReference type="Ensembl" id="ENSFTIT00000008003.1">
    <property type="protein sequence ID" value="ENSFTIP00000007671.1"/>
    <property type="gene ID" value="ENSFTIG00000005198.1"/>
</dbReference>
<dbReference type="Gene3D" id="1.20.58.530">
    <property type="match status" value="1"/>
</dbReference>
<evidence type="ECO:0000259" key="21">
    <source>
        <dbReference type="PROSITE" id="PS51757"/>
    </source>
</evidence>
<dbReference type="GO" id="GO:0005769">
    <property type="term" value="C:early endosome"/>
    <property type="evidence" value="ECO:0007669"/>
    <property type="project" value="UniProtKB-SubCell"/>
</dbReference>
<feature type="region of interest" description="Actin-binding" evidence="19">
    <location>
        <begin position="572"/>
        <end position="594"/>
    </location>
</feature>
<evidence type="ECO:0000313" key="22">
    <source>
        <dbReference type="Ensembl" id="ENSFTIP00000007671.1"/>
    </source>
</evidence>
<dbReference type="GO" id="GO:0006897">
    <property type="term" value="P:endocytosis"/>
    <property type="evidence" value="ECO:0007669"/>
    <property type="project" value="TreeGrafter"/>
</dbReference>
<dbReference type="GO" id="GO:0030425">
    <property type="term" value="C:dendrite"/>
    <property type="evidence" value="ECO:0007669"/>
    <property type="project" value="UniProtKB-SubCell"/>
</dbReference>
<dbReference type="PRINTS" id="PR00193">
    <property type="entry name" value="MYOSINHEAVY"/>
</dbReference>
<dbReference type="Gene3D" id="1.10.10.820">
    <property type="match status" value="1"/>
</dbReference>
<keyword evidence="16 19" id="KW-0009">Actin-binding</keyword>
<dbReference type="InterPro" id="IPR036961">
    <property type="entry name" value="Kinesin_motor_dom_sf"/>
</dbReference>
<dbReference type="GO" id="GO:0007015">
    <property type="term" value="P:actin filament organization"/>
    <property type="evidence" value="ECO:0007669"/>
    <property type="project" value="TreeGrafter"/>
</dbReference>
<evidence type="ECO:0000256" key="4">
    <source>
        <dbReference type="ARBA" id="ARBA00004544"/>
    </source>
</evidence>